<evidence type="ECO:0000313" key="2">
    <source>
        <dbReference type="EMBL" id="OAG18837.1"/>
    </source>
</evidence>
<gene>
    <name evidence="2" type="ORF">CC77DRAFT_173497</name>
</gene>
<dbReference type="InterPro" id="IPR053000">
    <property type="entry name" value="WSS1-like_metalloprotease"/>
</dbReference>
<proteinExistence type="predicted"/>
<dbReference type="AlphaFoldDB" id="A0A177DHQ4"/>
<protein>
    <recommendedName>
        <fullName evidence="1">WLM domain-containing protein</fullName>
    </recommendedName>
</protein>
<sequence length="199" mass="23462">MYHHLSQLSYKRGLDGYFPCYTTLDHLPHQVYALYLLRRCAYIIAPIMRRHSWSVPMLHELSPYSSCHGKCQTVERTTRHGSTKARQTIPLNIELRLREDDDPSCFIAIHHLTRTMLHELSHLVYRRHLVGFYRFNAQLLSELVRDVEKGELRKRVSWKNVPNRIAGTEEIVCTMTGDLKKSLVNMIAGGKKDRRRYWE</sequence>
<keyword evidence="3" id="KW-1185">Reference proteome</keyword>
<dbReference type="PANTHER" id="PTHR46622">
    <property type="entry name" value="DNA-DEPENDENT METALLOPROTEASE WSS1"/>
    <property type="match status" value="1"/>
</dbReference>
<dbReference type="OMA" id="RRAAFIC"/>
<dbReference type="GO" id="GO:0005634">
    <property type="term" value="C:nucleus"/>
    <property type="evidence" value="ECO:0007669"/>
    <property type="project" value="TreeGrafter"/>
</dbReference>
<dbReference type="PROSITE" id="PS51397">
    <property type="entry name" value="WLM"/>
    <property type="match status" value="1"/>
</dbReference>
<dbReference type="GO" id="GO:0008237">
    <property type="term" value="F:metallopeptidase activity"/>
    <property type="evidence" value="ECO:0007669"/>
    <property type="project" value="TreeGrafter"/>
</dbReference>
<dbReference type="GO" id="GO:0006281">
    <property type="term" value="P:DNA repair"/>
    <property type="evidence" value="ECO:0007669"/>
    <property type="project" value="TreeGrafter"/>
</dbReference>
<dbReference type="GeneID" id="29116045"/>
<dbReference type="EMBL" id="KV441482">
    <property type="protein sequence ID" value="OAG18837.1"/>
    <property type="molecule type" value="Genomic_DNA"/>
</dbReference>
<evidence type="ECO:0000313" key="3">
    <source>
        <dbReference type="Proteomes" id="UP000077248"/>
    </source>
</evidence>
<evidence type="ECO:0000259" key="1">
    <source>
        <dbReference type="PROSITE" id="PS51397"/>
    </source>
</evidence>
<dbReference type="RefSeq" id="XP_018384258.1">
    <property type="nucleotide sequence ID" value="XM_018530451.1"/>
</dbReference>
<dbReference type="Pfam" id="PF08325">
    <property type="entry name" value="WLM"/>
    <property type="match status" value="1"/>
</dbReference>
<dbReference type="InterPro" id="IPR013536">
    <property type="entry name" value="WLM_dom"/>
</dbReference>
<dbReference type="VEuPathDB" id="FungiDB:CC77DRAFT_173497"/>
<feature type="domain" description="WLM" evidence="1">
    <location>
        <begin position="9"/>
        <end position="199"/>
    </location>
</feature>
<accession>A0A177DHQ4</accession>
<dbReference type="KEGG" id="aalt:CC77DRAFT_173497"/>
<organism evidence="2 3">
    <name type="scientific">Alternaria alternata</name>
    <name type="common">Alternaria rot fungus</name>
    <name type="synonym">Torula alternata</name>
    <dbReference type="NCBI Taxonomy" id="5599"/>
    <lineage>
        <taxon>Eukaryota</taxon>
        <taxon>Fungi</taxon>
        <taxon>Dikarya</taxon>
        <taxon>Ascomycota</taxon>
        <taxon>Pezizomycotina</taxon>
        <taxon>Dothideomycetes</taxon>
        <taxon>Pleosporomycetidae</taxon>
        <taxon>Pleosporales</taxon>
        <taxon>Pleosporineae</taxon>
        <taxon>Pleosporaceae</taxon>
        <taxon>Alternaria</taxon>
        <taxon>Alternaria sect. Alternaria</taxon>
        <taxon>Alternaria alternata complex</taxon>
    </lineage>
</organism>
<reference evidence="2 3" key="1">
    <citation type="submission" date="2016-05" db="EMBL/GenBank/DDBJ databases">
        <title>Comparative analysis of secretome profiles of manganese(II)-oxidizing ascomycete fungi.</title>
        <authorList>
            <consortium name="DOE Joint Genome Institute"/>
            <person name="Zeiner C.A."/>
            <person name="Purvine S.O."/>
            <person name="Zink E.M."/>
            <person name="Wu S."/>
            <person name="Pasa-Tolic L."/>
            <person name="Chaput D.L."/>
            <person name="Haridas S."/>
            <person name="Grigoriev I.V."/>
            <person name="Santelli C.M."/>
            <person name="Hansel C.M."/>
        </authorList>
    </citation>
    <scope>NUCLEOTIDE SEQUENCE [LARGE SCALE GENOMIC DNA]</scope>
    <source>
        <strain evidence="2 3">SRC1lrK2f</strain>
    </source>
</reference>
<dbReference type="PANTHER" id="PTHR46622:SF1">
    <property type="entry name" value="DNA-DEPENDENT METALLOPROTEASE WSS1"/>
    <property type="match status" value="1"/>
</dbReference>
<name>A0A177DHQ4_ALTAL</name>
<dbReference type="STRING" id="5599.A0A177DHQ4"/>
<dbReference type="Proteomes" id="UP000077248">
    <property type="component" value="Unassembled WGS sequence"/>
</dbReference>